<comment type="caution">
    <text evidence="3">The sequence shown here is derived from an EMBL/GenBank/DDBJ whole genome shotgun (WGS) entry which is preliminary data.</text>
</comment>
<reference evidence="3" key="1">
    <citation type="submission" date="2022-11" db="EMBL/GenBank/DDBJ databases">
        <title>WGS of Natronobacillus azotifigens 24KS-1, an anaerobic diazotrophic haloalkaliphile from soda-rich habitats.</title>
        <authorList>
            <person name="Sorokin D.Y."/>
            <person name="Merkel A.Y."/>
        </authorList>
    </citation>
    <scope>NUCLEOTIDE SEQUENCE</scope>
    <source>
        <strain evidence="3">24KS-1</strain>
    </source>
</reference>
<dbReference type="Proteomes" id="UP001084197">
    <property type="component" value="Unassembled WGS sequence"/>
</dbReference>
<gene>
    <name evidence="3" type="ORF">OWO01_05520</name>
</gene>
<dbReference type="GO" id="GO:0030288">
    <property type="term" value="C:outer membrane-bounded periplasmic space"/>
    <property type="evidence" value="ECO:0007669"/>
    <property type="project" value="TreeGrafter"/>
</dbReference>
<dbReference type="Pfam" id="PF01520">
    <property type="entry name" value="Amidase_3"/>
    <property type="match status" value="1"/>
</dbReference>
<dbReference type="Gene3D" id="3.40.630.40">
    <property type="entry name" value="Zn-dependent exopeptidases"/>
    <property type="match status" value="1"/>
</dbReference>
<dbReference type="SMART" id="SM00646">
    <property type="entry name" value="Ami_3"/>
    <property type="match status" value="1"/>
</dbReference>
<dbReference type="SUPFAM" id="SSF110997">
    <property type="entry name" value="Sporulation related repeat"/>
    <property type="match status" value="1"/>
</dbReference>
<dbReference type="Gene3D" id="3.30.70.1070">
    <property type="entry name" value="Sporulation related repeat"/>
    <property type="match status" value="1"/>
</dbReference>
<accession>A0A9J6RAV4</accession>
<evidence type="ECO:0000313" key="4">
    <source>
        <dbReference type="Proteomes" id="UP001084197"/>
    </source>
</evidence>
<dbReference type="RefSeq" id="WP_268779436.1">
    <property type="nucleotide sequence ID" value="NZ_JAPRAT010000007.1"/>
</dbReference>
<keyword evidence="4" id="KW-1185">Reference proteome</keyword>
<evidence type="ECO:0000256" key="1">
    <source>
        <dbReference type="ARBA" id="ARBA00022801"/>
    </source>
</evidence>
<dbReference type="SUPFAM" id="SSF53187">
    <property type="entry name" value="Zn-dependent exopeptidases"/>
    <property type="match status" value="1"/>
</dbReference>
<dbReference type="CDD" id="cd02696">
    <property type="entry name" value="MurNAc-LAA"/>
    <property type="match status" value="1"/>
</dbReference>
<keyword evidence="1" id="KW-0378">Hydrolase</keyword>
<dbReference type="GO" id="GO:0009253">
    <property type="term" value="P:peptidoglycan catabolic process"/>
    <property type="evidence" value="ECO:0007669"/>
    <property type="project" value="InterPro"/>
</dbReference>
<dbReference type="PROSITE" id="PS51724">
    <property type="entry name" value="SPOR"/>
    <property type="match status" value="1"/>
</dbReference>
<sequence>MVRIFIDPGHGGSDAGASGNGLTEKDLTLNIALTLDDVLNEQYDDVTTRLSRSTDTTVSLEERTNRANEWNADFFLSIHVNAGGGEGFESYIWNGNFTNKEETRRIRRTIHDTIVEQINWRDRGKKEANFHVLRQTSMPAVLTENGFIDNPEEAEQMRSEEWISSVARAHAEGIAEAFGIEESTESDPTPNTFYRVITGSFQTEANAKQRRYVLSKHGYDSFITEFHDGDSVYYRVVTGSFRNRDNAENRQNELRNIGFESFIVSFET</sequence>
<feature type="domain" description="SPOR" evidence="2">
    <location>
        <begin position="188"/>
        <end position="266"/>
    </location>
</feature>
<evidence type="ECO:0000259" key="2">
    <source>
        <dbReference type="PROSITE" id="PS51724"/>
    </source>
</evidence>
<dbReference type="InterPro" id="IPR050695">
    <property type="entry name" value="N-acetylmuramoyl_amidase_3"/>
</dbReference>
<dbReference type="GO" id="GO:0042834">
    <property type="term" value="F:peptidoglycan binding"/>
    <property type="evidence" value="ECO:0007669"/>
    <property type="project" value="InterPro"/>
</dbReference>
<name>A0A9J6RAV4_9BACI</name>
<proteinExistence type="predicted"/>
<dbReference type="Pfam" id="PF05036">
    <property type="entry name" value="SPOR"/>
    <property type="match status" value="1"/>
</dbReference>
<dbReference type="EMBL" id="JAPRAT010000007">
    <property type="protein sequence ID" value="MCZ0702671.1"/>
    <property type="molecule type" value="Genomic_DNA"/>
</dbReference>
<dbReference type="InterPro" id="IPR036680">
    <property type="entry name" value="SPOR-like_sf"/>
</dbReference>
<protein>
    <submittedName>
        <fullName evidence="3">N-acetylmuramoyl-L-alanine amidase</fullName>
    </submittedName>
</protein>
<dbReference type="AlphaFoldDB" id="A0A9J6RAV4"/>
<organism evidence="3 4">
    <name type="scientific">Natronobacillus azotifigens</name>
    <dbReference type="NCBI Taxonomy" id="472978"/>
    <lineage>
        <taxon>Bacteria</taxon>
        <taxon>Bacillati</taxon>
        <taxon>Bacillota</taxon>
        <taxon>Bacilli</taxon>
        <taxon>Bacillales</taxon>
        <taxon>Bacillaceae</taxon>
        <taxon>Natronobacillus</taxon>
    </lineage>
</organism>
<dbReference type="InterPro" id="IPR002508">
    <property type="entry name" value="MurNAc-LAA_cat"/>
</dbReference>
<dbReference type="GO" id="GO:0008745">
    <property type="term" value="F:N-acetylmuramoyl-L-alanine amidase activity"/>
    <property type="evidence" value="ECO:0007669"/>
    <property type="project" value="InterPro"/>
</dbReference>
<evidence type="ECO:0000313" key="3">
    <source>
        <dbReference type="EMBL" id="MCZ0702671.1"/>
    </source>
</evidence>
<dbReference type="InterPro" id="IPR007730">
    <property type="entry name" value="SPOR-like_dom"/>
</dbReference>
<dbReference type="PANTHER" id="PTHR30404">
    <property type="entry name" value="N-ACETYLMURAMOYL-L-ALANINE AMIDASE"/>
    <property type="match status" value="1"/>
</dbReference>
<dbReference type="PANTHER" id="PTHR30404:SF0">
    <property type="entry name" value="N-ACETYLMURAMOYL-L-ALANINE AMIDASE AMIC"/>
    <property type="match status" value="1"/>
</dbReference>